<dbReference type="PANTHER" id="PTHR43690">
    <property type="entry name" value="NARDILYSIN"/>
    <property type="match status" value="1"/>
</dbReference>
<evidence type="ECO:0000313" key="3">
    <source>
        <dbReference type="EMBL" id="KAA3680798.1"/>
    </source>
</evidence>
<dbReference type="EMBL" id="QNGE01000348">
    <property type="protein sequence ID" value="KAA3680798.1"/>
    <property type="molecule type" value="Genomic_DNA"/>
</dbReference>
<dbReference type="InterPro" id="IPR032632">
    <property type="entry name" value="Peptidase_M16_M"/>
</dbReference>
<dbReference type="InterPro" id="IPR011249">
    <property type="entry name" value="Metalloenz_LuxS/M16"/>
</dbReference>
<proteinExistence type="predicted"/>
<organism evidence="3 4">
    <name type="scientific">Paragonimus westermani</name>
    <dbReference type="NCBI Taxonomy" id="34504"/>
    <lineage>
        <taxon>Eukaryota</taxon>
        <taxon>Metazoa</taxon>
        <taxon>Spiralia</taxon>
        <taxon>Lophotrochozoa</taxon>
        <taxon>Platyhelminthes</taxon>
        <taxon>Trematoda</taxon>
        <taxon>Digenea</taxon>
        <taxon>Plagiorchiida</taxon>
        <taxon>Troglotremata</taxon>
        <taxon>Troglotrematidae</taxon>
        <taxon>Paragonimus</taxon>
    </lineage>
</organism>
<evidence type="ECO:0000259" key="2">
    <source>
        <dbReference type="Pfam" id="PF16187"/>
    </source>
</evidence>
<dbReference type="Pfam" id="PF16187">
    <property type="entry name" value="Peptidase_M16_M"/>
    <property type="match status" value="1"/>
</dbReference>
<evidence type="ECO:0000256" key="1">
    <source>
        <dbReference type="ARBA" id="ARBA00022723"/>
    </source>
</evidence>
<feature type="domain" description="Peptidase M16 middle/third" evidence="2">
    <location>
        <begin position="273"/>
        <end position="389"/>
    </location>
</feature>
<evidence type="ECO:0000313" key="4">
    <source>
        <dbReference type="Proteomes" id="UP000324629"/>
    </source>
</evidence>
<sequence length="677" mass="77642">MQLDILTTEYEQAASDDSLRLEHFIGSLAAPGTPFKKFMYGNKESLEVIPKRAGVNIYALLRKHWETNFSAHRMTLAIQSYASFEELESLVRAHFEAIPKRSKPLAILGGLLADEGDGSILHTLRGKNFATEIYVFNNLTSTPVHSSFCTLLCLCIKLSKLGSKHWDQVCQVVFDYIKLLQDSIQSKPATIQMEDPHNPRHKRIQNNFMSYLEERKIIYESTFLYGEPEAALQCCMAVAELMQLVPIESVCSAPHILKKPDPAVRACYHNFLVRKFILQRLLLFVLEQHLREVAYEGEVASMWHSLKFSVNGLLIEVSGFSGKFFLFYSTLLRLILEKLPILSDAQFNMYKDSVKQTLFSLLADPSSVSRFVCGYLLQKDSYRIEQLTQCLQNLSTADVFAFKQHIFMKLHINAYVYGNVTEKNVLRGPAVIYLRAKEVLQNASGTLSPWTYDNDGNSHEALTFLTVVPSGHFSVDAVSGVVDAFFYRYAPLIIAGMSDKEFRNIIEDMISMERRSDTNIWTEYDRNRQEILFNETPLFARREHKIKVLKEVTQEELLEFYVSEYVDQACVKSLIIQIDSRTDGHVENTLRRQVSVTRPQQIPVSADSPQMREKSCNDLPISLVSSLLLYDSKMAKKRFNPKYWKDDDLHIRFGRPTMIKDVESFRNELKFEPGKAV</sequence>
<gene>
    <name evidence="3" type="ORF">DEA37_0011984</name>
</gene>
<dbReference type="Gene3D" id="3.30.830.10">
    <property type="entry name" value="Metalloenzyme, LuxS/M16 peptidase-like"/>
    <property type="match status" value="4"/>
</dbReference>
<dbReference type="AlphaFoldDB" id="A0A5J4P0E1"/>
<dbReference type="InterPro" id="IPR050626">
    <property type="entry name" value="Peptidase_M16"/>
</dbReference>
<name>A0A5J4P0E1_9TREM</name>
<comment type="caution">
    <text evidence="3">The sequence shown here is derived from an EMBL/GenBank/DDBJ whole genome shotgun (WGS) entry which is preliminary data.</text>
</comment>
<protein>
    <submittedName>
        <fullName evidence="3">Nardilysin</fullName>
    </submittedName>
</protein>
<dbReference type="GO" id="GO:0046872">
    <property type="term" value="F:metal ion binding"/>
    <property type="evidence" value="ECO:0007669"/>
    <property type="project" value="UniProtKB-KW"/>
</dbReference>
<keyword evidence="4" id="KW-1185">Reference proteome</keyword>
<dbReference type="SUPFAM" id="SSF63411">
    <property type="entry name" value="LuxS/MPP-like metallohydrolase"/>
    <property type="match status" value="4"/>
</dbReference>
<keyword evidence="1" id="KW-0479">Metal-binding</keyword>
<dbReference type="Proteomes" id="UP000324629">
    <property type="component" value="Unassembled WGS sequence"/>
</dbReference>
<reference evidence="3 4" key="1">
    <citation type="journal article" date="2019" name="Gigascience">
        <title>Whole-genome sequence of the oriental lung fluke Paragonimus westermani.</title>
        <authorList>
            <person name="Oey H."/>
            <person name="Zakrzewski M."/>
            <person name="Narain K."/>
            <person name="Devi K.R."/>
            <person name="Agatsuma T."/>
            <person name="Nawaratna S."/>
            <person name="Gobert G.N."/>
            <person name="Jones M.K."/>
            <person name="Ragan M.A."/>
            <person name="McManus D.P."/>
            <person name="Krause L."/>
        </authorList>
    </citation>
    <scope>NUCLEOTIDE SEQUENCE [LARGE SCALE GENOMIC DNA]</scope>
    <source>
        <strain evidence="3 4">IND2009</strain>
    </source>
</reference>
<accession>A0A5J4P0E1</accession>
<dbReference type="PANTHER" id="PTHR43690:SF18">
    <property type="entry name" value="INSULIN-DEGRADING ENZYME-RELATED"/>
    <property type="match status" value="1"/>
</dbReference>